<dbReference type="Proteomes" id="UP001597493">
    <property type="component" value="Unassembled WGS sequence"/>
</dbReference>
<dbReference type="PANTHER" id="PTHR43308">
    <property type="entry name" value="OUTER MEMBRANE PROTEIN ALPHA-RELATED"/>
    <property type="match status" value="1"/>
</dbReference>
<keyword evidence="5" id="KW-1185">Reference proteome</keyword>
<evidence type="ECO:0000313" key="4">
    <source>
        <dbReference type="EMBL" id="MFD2663169.1"/>
    </source>
</evidence>
<dbReference type="InterPro" id="IPR001119">
    <property type="entry name" value="SLH_dom"/>
</dbReference>
<feature type="region of interest" description="Disordered" evidence="1">
    <location>
        <begin position="122"/>
        <end position="156"/>
    </location>
</feature>
<feature type="compositionally biased region" description="Acidic residues" evidence="1">
    <location>
        <begin position="127"/>
        <end position="137"/>
    </location>
</feature>
<evidence type="ECO:0000313" key="5">
    <source>
        <dbReference type="Proteomes" id="UP001597493"/>
    </source>
</evidence>
<accession>A0ABW5R383</accession>
<dbReference type="PANTHER" id="PTHR43308:SF5">
    <property type="entry name" value="S-LAYER PROTEIN _ PEPTIDOGLYCAN ENDO-BETA-N-ACETYLGLUCOSAMINIDASE"/>
    <property type="match status" value="1"/>
</dbReference>
<evidence type="ECO:0000256" key="2">
    <source>
        <dbReference type="SAM" id="SignalP"/>
    </source>
</evidence>
<keyword evidence="2" id="KW-0732">Signal</keyword>
<feature type="domain" description="SLH" evidence="3">
    <location>
        <begin position="486"/>
        <end position="546"/>
    </location>
</feature>
<dbReference type="Pfam" id="PF00395">
    <property type="entry name" value="SLH"/>
    <property type="match status" value="3"/>
</dbReference>
<proteinExistence type="predicted"/>
<evidence type="ECO:0000256" key="1">
    <source>
        <dbReference type="SAM" id="MobiDB-lite"/>
    </source>
</evidence>
<feature type="domain" description="SLH" evidence="3">
    <location>
        <begin position="359"/>
        <end position="417"/>
    </location>
</feature>
<feature type="signal peptide" evidence="2">
    <location>
        <begin position="1"/>
        <end position="25"/>
    </location>
</feature>
<evidence type="ECO:0000259" key="3">
    <source>
        <dbReference type="PROSITE" id="PS51272"/>
    </source>
</evidence>
<reference evidence="5" key="1">
    <citation type="journal article" date="2019" name="Int. J. Syst. Evol. Microbiol.">
        <title>The Global Catalogue of Microorganisms (GCM) 10K type strain sequencing project: providing services to taxonomists for standard genome sequencing and annotation.</title>
        <authorList>
            <consortium name="The Broad Institute Genomics Platform"/>
            <consortium name="The Broad Institute Genome Sequencing Center for Infectious Disease"/>
            <person name="Wu L."/>
            <person name="Ma J."/>
        </authorList>
    </citation>
    <scope>NUCLEOTIDE SEQUENCE [LARGE SCALE GENOMIC DNA]</scope>
    <source>
        <strain evidence="5">TISTR 1827</strain>
    </source>
</reference>
<dbReference type="RefSeq" id="WP_379278655.1">
    <property type="nucleotide sequence ID" value="NZ_JBHUGT010000020.1"/>
</dbReference>
<name>A0ABW5R383_9BACL</name>
<protein>
    <submittedName>
        <fullName evidence="4">S-layer homology domain-containing protein</fullName>
    </submittedName>
</protein>
<feature type="domain" description="SLH" evidence="3">
    <location>
        <begin position="418"/>
        <end position="481"/>
    </location>
</feature>
<comment type="caution">
    <text evidence="4">The sequence shown here is derived from an EMBL/GenBank/DDBJ whole genome shotgun (WGS) entry which is preliminary data.</text>
</comment>
<feature type="chain" id="PRO_5046480303" evidence="2">
    <location>
        <begin position="26"/>
        <end position="546"/>
    </location>
</feature>
<sequence>MTNKWKCLMLSAALLTASVPAAAFAIPANTVSAAAPAIAVDRTSVTPGSPVAVTGTYDASSWISLRAVDAAGNLVVFDATRTNEQGEYRFTFDVPFDTAPGTLVLYAGSGDDVANASVQVRSYSGSNDDDDDDDDGNDSGSGASQGNVPSGTGEGSITYRATAADNADGRAQASVVIDEQEVRSALADNAGILKIRIEADNAEVFQSTLQSEAVRLLLETNHNMVVQIVTSLGTYTLPLSAPEEEDFADADLRITIGKATADQADAVRDWADANGAELISDVIDFQAEAVTGGSGAPIDFGNNYVERSIPLSGQVNPDRAAGVRFDETKRALAFVPALFGYAAATLKSTGNSLYAVIESDKSFEDVPAGFWGEADIEQLASKLVLNGLTEDTFGPNETLTRAQFAAMIVRGLGLQERGTAPFSDVTAGEWYAGAVGAAYEAGIVSGYEDGTFRPNERITRQELAVLIDNAVSFASGGETENAAGAPERFRDQEAISPWARTAVANVAEAGISEGRNGGYFDPAANSTRAEAAAMLKRLLVHVGFID</sequence>
<dbReference type="EMBL" id="JBHUMY010000038">
    <property type="protein sequence ID" value="MFD2663169.1"/>
    <property type="molecule type" value="Genomic_DNA"/>
</dbReference>
<dbReference type="InterPro" id="IPR051465">
    <property type="entry name" value="Cell_Envelope_Struct_Comp"/>
</dbReference>
<gene>
    <name evidence="4" type="ORF">ACFSW5_23190</name>
</gene>
<organism evidence="4 5">
    <name type="scientific">Paenibacillus thailandensis</name>
    <dbReference type="NCBI Taxonomy" id="393250"/>
    <lineage>
        <taxon>Bacteria</taxon>
        <taxon>Bacillati</taxon>
        <taxon>Bacillota</taxon>
        <taxon>Bacilli</taxon>
        <taxon>Bacillales</taxon>
        <taxon>Paenibacillaceae</taxon>
        <taxon>Paenibacillus</taxon>
    </lineage>
</organism>
<dbReference type="PROSITE" id="PS51272">
    <property type="entry name" value="SLH"/>
    <property type="match status" value="3"/>
</dbReference>